<keyword evidence="2" id="KW-1185">Reference proteome</keyword>
<proteinExistence type="predicted"/>
<sequence length="480" mass="53333">MQTQASTTLGWDVVVNYGETELNRLLAIAYDKDSTGNKSIKEFECPCAVSLYQFLEEYAEIVDTTTPSQSIGEKVYTIILNNLVLATAKGGVTNDEVSSENPTPSETPFVFPPNSDASGVVFIDFEASSSDLTECPLNSEDPGCAGRSPLVDNHLGDLKDIIRSQFLTKYKHIIYELARTNNSKPVEGIKLVPKSFMFATHKPDEGETILSLFIQTGDTNNGLQSRLNSNWDTLWGTTLACPPIPSGKTASVILAKNTIFTSMIEPGLKNQGYSGELDNTTRSLQIQIDTKKEIHEPEDKKSSMYSSTTYHTAINVVLPKLQLVLEQNPSDKPAYCRGSWSYKYKFSWDEYSALGDGSDRNGSVTVENTLDEDTYPVKLENEYTLEVNFKIRKEKWKVTATPDSQSFWDIINGGSTKVPSWTKDLNVFLPEMNIDMGSLDFFLTTNLLLPSREVIDIDTKLGVQVPGDFYLVGSVENSRK</sequence>
<dbReference type="Proteomes" id="UP001050691">
    <property type="component" value="Unassembled WGS sequence"/>
</dbReference>
<dbReference type="EMBL" id="BPWL01000004">
    <property type="protein sequence ID" value="GJJ09107.1"/>
    <property type="molecule type" value="Genomic_DNA"/>
</dbReference>
<reference evidence="1" key="1">
    <citation type="submission" date="2021-10" db="EMBL/GenBank/DDBJ databases">
        <title>De novo Genome Assembly of Clathrus columnatus (Basidiomycota, Fungi) Using Illumina and Nanopore Sequence Data.</title>
        <authorList>
            <person name="Ogiso-Tanaka E."/>
            <person name="Itagaki H."/>
            <person name="Hosoya T."/>
            <person name="Hosaka K."/>
        </authorList>
    </citation>
    <scope>NUCLEOTIDE SEQUENCE</scope>
    <source>
        <strain evidence="1">MO-923</strain>
    </source>
</reference>
<comment type="caution">
    <text evidence="1">The sequence shown here is derived from an EMBL/GenBank/DDBJ whole genome shotgun (WGS) entry which is preliminary data.</text>
</comment>
<dbReference type="AlphaFoldDB" id="A0AAV5A3A7"/>
<evidence type="ECO:0000313" key="2">
    <source>
        <dbReference type="Proteomes" id="UP001050691"/>
    </source>
</evidence>
<accession>A0AAV5A3A7</accession>
<organism evidence="1 2">
    <name type="scientific">Clathrus columnatus</name>
    <dbReference type="NCBI Taxonomy" id="1419009"/>
    <lineage>
        <taxon>Eukaryota</taxon>
        <taxon>Fungi</taxon>
        <taxon>Dikarya</taxon>
        <taxon>Basidiomycota</taxon>
        <taxon>Agaricomycotina</taxon>
        <taxon>Agaricomycetes</taxon>
        <taxon>Phallomycetidae</taxon>
        <taxon>Phallales</taxon>
        <taxon>Clathraceae</taxon>
        <taxon>Clathrus</taxon>
    </lineage>
</organism>
<protein>
    <submittedName>
        <fullName evidence="1">Uncharacterized protein</fullName>
    </submittedName>
</protein>
<evidence type="ECO:0000313" key="1">
    <source>
        <dbReference type="EMBL" id="GJJ09107.1"/>
    </source>
</evidence>
<gene>
    <name evidence="1" type="ORF">Clacol_003329</name>
</gene>
<name>A0AAV5A3A7_9AGAM</name>